<dbReference type="Proteomes" id="UP000077623">
    <property type="component" value="Unassembled WGS sequence"/>
</dbReference>
<protein>
    <submittedName>
        <fullName evidence="1">Uncharacterized protein</fullName>
    </submittedName>
</protein>
<evidence type="ECO:0000313" key="1">
    <source>
        <dbReference type="EMBL" id="OAL10500.1"/>
    </source>
</evidence>
<comment type="caution">
    <text evidence="1">The sequence shown here is derived from an EMBL/GenBank/DDBJ whole genome shotgun (WGS) entry which is preliminary data.</text>
</comment>
<reference evidence="2" key="1">
    <citation type="submission" date="2016-04" db="EMBL/GenBank/DDBJ databases">
        <authorList>
            <person name="Quiroz-Castaneda R.E."/>
            <person name="Martinez-Ocampo F."/>
        </authorList>
    </citation>
    <scope>NUCLEOTIDE SEQUENCE [LARGE SCALE GENOMIC DNA]</scope>
    <source>
        <strain evidence="2">INIFAP01</strain>
    </source>
</reference>
<proteinExistence type="predicted"/>
<dbReference type="RefSeq" id="WP_187149733.1">
    <property type="nucleotide sequence ID" value="NZ_LWUJ01000010.1"/>
</dbReference>
<organism evidence="1 2">
    <name type="scientific">Candidatus Mycoplasma haematobovis</name>
    <dbReference type="NCBI Taxonomy" id="432608"/>
    <lineage>
        <taxon>Bacteria</taxon>
        <taxon>Bacillati</taxon>
        <taxon>Mycoplasmatota</taxon>
        <taxon>Mollicutes</taxon>
        <taxon>Mycoplasmataceae</taxon>
        <taxon>Mycoplasma</taxon>
    </lineage>
</organism>
<name>A0A1A9QFM6_9MOLU</name>
<dbReference type="STRING" id="432608.A6V39_00350"/>
<sequence length="197" mass="21794">MLSTPKLVGMAVASVGIVGGAVGINYALNPSVPAPEKTTLRKLITSANRTPLNKDSTTWDIKLITYTNSIRSLKKITLTPEDAEGLKTWCTDNLDKEFEVSKKDESNYSIAIQICTKPTNQEKLKKNSKTVLTDSGWDTKANTYKKGNIENLTIPTISDKTKATEKQIKDWCTDTLGKEIEDNETIYNTVVKWCTTG</sequence>
<dbReference type="EMBL" id="LWUJ01000010">
    <property type="protein sequence ID" value="OAL10500.1"/>
    <property type="molecule type" value="Genomic_DNA"/>
</dbReference>
<keyword evidence="2" id="KW-1185">Reference proteome</keyword>
<dbReference type="AlphaFoldDB" id="A0A1A9QFM6"/>
<accession>A0A1A9QFM6</accession>
<gene>
    <name evidence="1" type="ORF">A6V39_00350</name>
</gene>
<evidence type="ECO:0000313" key="2">
    <source>
        <dbReference type="Proteomes" id="UP000077623"/>
    </source>
</evidence>